<dbReference type="EMBL" id="SMMG02000003">
    <property type="protein sequence ID" value="KAA3481061.1"/>
    <property type="molecule type" value="Genomic_DNA"/>
</dbReference>
<sequence>MIQMIQNNLQFRGVIMENLNQHLKRFIQLCDTFNFNGVIDEPILLTTGERHEHVLGAHGCVPRTTQECGPCFDEEFSKFEKVLGLILKPLGSMLRASQAENDQNMVLYGNSLW</sequence>
<reference evidence="2" key="1">
    <citation type="journal article" date="2019" name="Plant Biotechnol. J.">
        <title>Genome sequencing of the Australian wild diploid species Gossypium australe highlights disease resistance and delayed gland morphogenesis.</title>
        <authorList>
            <person name="Cai Y."/>
            <person name="Cai X."/>
            <person name="Wang Q."/>
            <person name="Wang P."/>
            <person name="Zhang Y."/>
            <person name="Cai C."/>
            <person name="Xu Y."/>
            <person name="Wang K."/>
            <person name="Zhou Z."/>
            <person name="Wang C."/>
            <person name="Geng S."/>
            <person name="Li B."/>
            <person name="Dong Q."/>
            <person name="Hou Y."/>
            <person name="Wang H."/>
            <person name="Ai P."/>
            <person name="Liu Z."/>
            <person name="Yi F."/>
            <person name="Sun M."/>
            <person name="An G."/>
            <person name="Cheng J."/>
            <person name="Zhang Y."/>
            <person name="Shi Q."/>
            <person name="Xie Y."/>
            <person name="Shi X."/>
            <person name="Chang Y."/>
            <person name="Huang F."/>
            <person name="Chen Y."/>
            <person name="Hong S."/>
            <person name="Mi L."/>
            <person name="Sun Q."/>
            <person name="Zhang L."/>
            <person name="Zhou B."/>
            <person name="Peng R."/>
            <person name="Zhang X."/>
            <person name="Liu F."/>
        </authorList>
    </citation>
    <scope>NUCLEOTIDE SEQUENCE [LARGE SCALE GENOMIC DNA]</scope>
    <source>
        <strain evidence="2">cv. PA1801</strain>
    </source>
</reference>
<organism evidence="1 2">
    <name type="scientific">Gossypium australe</name>
    <dbReference type="NCBI Taxonomy" id="47621"/>
    <lineage>
        <taxon>Eukaryota</taxon>
        <taxon>Viridiplantae</taxon>
        <taxon>Streptophyta</taxon>
        <taxon>Embryophyta</taxon>
        <taxon>Tracheophyta</taxon>
        <taxon>Spermatophyta</taxon>
        <taxon>Magnoliopsida</taxon>
        <taxon>eudicotyledons</taxon>
        <taxon>Gunneridae</taxon>
        <taxon>Pentapetalae</taxon>
        <taxon>rosids</taxon>
        <taxon>malvids</taxon>
        <taxon>Malvales</taxon>
        <taxon>Malvaceae</taxon>
        <taxon>Malvoideae</taxon>
        <taxon>Gossypium</taxon>
    </lineage>
</organism>
<dbReference type="AlphaFoldDB" id="A0A5B6WGP7"/>
<dbReference type="OrthoDB" id="1740797at2759"/>
<protein>
    <submittedName>
        <fullName evidence="1">Uncharacterized protein</fullName>
    </submittedName>
</protein>
<name>A0A5B6WGP7_9ROSI</name>
<evidence type="ECO:0000313" key="2">
    <source>
        <dbReference type="Proteomes" id="UP000325315"/>
    </source>
</evidence>
<proteinExistence type="predicted"/>
<comment type="caution">
    <text evidence="1">The sequence shown here is derived from an EMBL/GenBank/DDBJ whole genome shotgun (WGS) entry which is preliminary data.</text>
</comment>
<accession>A0A5B6WGP7</accession>
<evidence type="ECO:0000313" key="1">
    <source>
        <dbReference type="EMBL" id="KAA3481061.1"/>
    </source>
</evidence>
<keyword evidence="2" id="KW-1185">Reference proteome</keyword>
<gene>
    <name evidence="1" type="ORF">EPI10_021457</name>
</gene>
<dbReference type="Proteomes" id="UP000325315">
    <property type="component" value="Unassembled WGS sequence"/>
</dbReference>